<dbReference type="AlphaFoldDB" id="A0A6V8KV31"/>
<comment type="similarity">
    <text evidence="2 6">Belongs to the PqqB family.</text>
</comment>
<evidence type="ECO:0000256" key="2">
    <source>
        <dbReference type="ARBA" id="ARBA00008481"/>
    </source>
</evidence>
<dbReference type="Pfam" id="PF12706">
    <property type="entry name" value="Lactamase_B_2"/>
    <property type="match status" value="1"/>
</dbReference>
<sequence>MRVRLLGTAAGGGVPQWNCACTACRRARKAGTVRTQDCVAVTGDGRTWYLLNASPDLRAQLVAAPELAPGPGPRQTPVRGVLLCTAELDHTLGLLALREAERITVYGTAAVLGALSGPFPVRDILAAYTSLTWTPIAAGEPITLPGGLTATAVTVGAKRPRYVATPSAGDWVVAWRIADPRTGGVLVYAPCLPAVAGPFRTAVAGARVVVVDGTFLYDDEMARATGGGRTATAMGHLPVSASLRDLATAGARVLYTHLNNTNPLCAPDAPERDTLAAYGAEVAEDGQAINL</sequence>
<evidence type="ECO:0000256" key="6">
    <source>
        <dbReference type="HAMAP-Rule" id="MF_00653"/>
    </source>
</evidence>
<organism evidence="8 9">
    <name type="scientific">Phytohabitans houttuyneae</name>
    <dbReference type="NCBI Taxonomy" id="1076126"/>
    <lineage>
        <taxon>Bacteria</taxon>
        <taxon>Bacillati</taxon>
        <taxon>Actinomycetota</taxon>
        <taxon>Actinomycetes</taxon>
        <taxon>Micromonosporales</taxon>
        <taxon>Micromonosporaceae</taxon>
    </lineage>
</organism>
<comment type="caution">
    <text evidence="8">The sequence shown here is derived from an EMBL/GenBank/DDBJ whole genome shotgun (WGS) entry which is preliminary data.</text>
</comment>
<dbReference type="NCBIfam" id="TIGR02108">
    <property type="entry name" value="PQQ_syn_pqqB"/>
    <property type="match status" value="1"/>
</dbReference>
<dbReference type="SUPFAM" id="SSF56281">
    <property type="entry name" value="Metallo-hydrolase/oxidoreductase"/>
    <property type="match status" value="1"/>
</dbReference>
<dbReference type="InterPro" id="IPR011842">
    <property type="entry name" value="PQQ_synth_PqqB"/>
</dbReference>
<keyword evidence="5 6" id="KW-0884">PQQ biosynthesis</keyword>
<evidence type="ECO:0000256" key="4">
    <source>
        <dbReference type="ARBA" id="ARBA00022448"/>
    </source>
</evidence>
<evidence type="ECO:0000256" key="5">
    <source>
        <dbReference type="ARBA" id="ARBA00022905"/>
    </source>
</evidence>
<keyword evidence="9" id="KW-1185">Reference proteome</keyword>
<dbReference type="InterPro" id="IPR036866">
    <property type="entry name" value="RibonucZ/Hydroxyglut_hydro"/>
</dbReference>
<name>A0A6V8KV31_9ACTN</name>
<dbReference type="RefSeq" id="WP_173068239.1">
    <property type="nucleotide sequence ID" value="NZ_BAABGO010000040.1"/>
</dbReference>
<dbReference type="Proteomes" id="UP000482800">
    <property type="component" value="Unassembled WGS sequence"/>
</dbReference>
<dbReference type="UniPathway" id="UPA00539"/>
<evidence type="ECO:0000313" key="9">
    <source>
        <dbReference type="Proteomes" id="UP000482800"/>
    </source>
</evidence>
<evidence type="ECO:0000256" key="1">
    <source>
        <dbReference type="ARBA" id="ARBA00004886"/>
    </source>
</evidence>
<dbReference type="InterPro" id="IPR001279">
    <property type="entry name" value="Metallo-B-lactamas"/>
</dbReference>
<dbReference type="HAMAP" id="MF_00653">
    <property type="entry name" value="PQQ_syn_PqqB"/>
    <property type="match status" value="1"/>
</dbReference>
<dbReference type="GO" id="GO:0018189">
    <property type="term" value="P:pyrroloquinoline quinone biosynthetic process"/>
    <property type="evidence" value="ECO:0007669"/>
    <property type="project" value="UniProtKB-UniRule"/>
</dbReference>
<evidence type="ECO:0000256" key="3">
    <source>
        <dbReference type="ARBA" id="ARBA00015084"/>
    </source>
</evidence>
<reference evidence="8 9" key="1">
    <citation type="submission" date="2020-03" db="EMBL/GenBank/DDBJ databases">
        <title>Whole genome shotgun sequence of Phytohabitans houttuyneae NBRC 108639.</title>
        <authorList>
            <person name="Komaki H."/>
            <person name="Tamura T."/>
        </authorList>
    </citation>
    <scope>NUCLEOTIDE SEQUENCE [LARGE SCALE GENOMIC DNA]</scope>
    <source>
        <strain evidence="8 9">NBRC 108639</strain>
    </source>
</reference>
<evidence type="ECO:0000313" key="8">
    <source>
        <dbReference type="EMBL" id="GFJ84435.1"/>
    </source>
</evidence>
<keyword evidence="4 6" id="KW-0813">Transport</keyword>
<accession>A0A6V8KV31</accession>
<dbReference type="Gene3D" id="3.60.15.10">
    <property type="entry name" value="Ribonuclease Z/Hydroxyacylglutathione hydrolase-like"/>
    <property type="match status" value="1"/>
</dbReference>
<dbReference type="EMBL" id="BLPF01000003">
    <property type="protein sequence ID" value="GFJ84435.1"/>
    <property type="molecule type" value="Genomic_DNA"/>
</dbReference>
<evidence type="ECO:0000259" key="7">
    <source>
        <dbReference type="Pfam" id="PF12706"/>
    </source>
</evidence>
<reference evidence="8 9" key="2">
    <citation type="submission" date="2020-03" db="EMBL/GenBank/DDBJ databases">
        <authorList>
            <person name="Ichikawa N."/>
            <person name="Kimura A."/>
            <person name="Kitahashi Y."/>
            <person name="Uohara A."/>
        </authorList>
    </citation>
    <scope>NUCLEOTIDE SEQUENCE [LARGE SCALE GENOMIC DNA]</scope>
    <source>
        <strain evidence="8 9">NBRC 108639</strain>
    </source>
</reference>
<feature type="domain" description="Metallo-beta-lactamase" evidence="7">
    <location>
        <begin position="47"/>
        <end position="255"/>
    </location>
</feature>
<proteinExistence type="inferred from homology"/>
<gene>
    <name evidence="6 8" type="primary">pqqB</name>
    <name evidence="8" type="ORF">Phou_086150</name>
</gene>
<comment type="pathway">
    <text evidence="1 6">Cofactor biosynthesis; pyrroloquinoline quinone biosynthesis.</text>
</comment>
<comment type="function">
    <text evidence="6">May be involved in the transport of PQQ or its precursor to the periplasm.</text>
</comment>
<protein>
    <recommendedName>
        <fullName evidence="3 6">Coenzyme PQQ synthesis protein B</fullName>
    </recommendedName>
    <alternativeName>
        <fullName evidence="6">Pyrroloquinoline quinone biosynthesis protein B</fullName>
    </alternativeName>
</protein>